<dbReference type="InterPro" id="IPR038577">
    <property type="entry name" value="GT10-like_C_sf"/>
</dbReference>
<dbReference type="SUPFAM" id="SSF53756">
    <property type="entry name" value="UDP-Glycosyltransferase/glycogen phosphorylase"/>
    <property type="match status" value="1"/>
</dbReference>
<gene>
    <name evidence="15" type="ORF">OUZ56_019329</name>
</gene>
<sequence length="409" mass="47498">MRKTAVFQLNIATFVIFVSGCLLMLIFRQTVKPETADTISHGDDSQKALTEHMSVNDILTSTKNSTNKPPLKLILLWNAMSPELSDNPFITFNCPVTTCLFTADMSLIHLSDVVLLRIDVLEDMPLNRLPHQRFVFLHIESPISTKLSIMDNPRFRYNYFNWTMTYRRDSDIFLRDYYGSVLPHDSMKGNDTSQRTKFEKELIGKEVMDNDTDLAAIIRGKNKMVAWFVSHCSTLIRREEYARQLGQYVPVDIFGNCTKECPTDCYQMLRTDYKFYLAFENSWCPDYVTEKFIRPLFYHAVPIVLGGADYSHFAPPHSYINVRDFGSPKELADYLILLNNTETLYASYFDWKKDYEVVRTDMSGWCDLCQLAHNDSLPVKVYPDIKQWWMLGEAACEYNSTKHFKGIFT</sequence>
<keyword evidence="11" id="KW-0325">Glycoprotein</keyword>
<dbReference type="PANTHER" id="PTHR48438">
    <property type="entry name" value="ALPHA-(1,3)-FUCOSYLTRANSFERASE C-RELATED"/>
    <property type="match status" value="1"/>
</dbReference>
<evidence type="ECO:0000259" key="14">
    <source>
        <dbReference type="Pfam" id="PF17039"/>
    </source>
</evidence>
<keyword evidence="7" id="KW-0735">Signal-anchor</keyword>
<protein>
    <recommendedName>
        <fullName evidence="12">Fucosyltransferase</fullName>
        <ecNumber evidence="12">2.4.1.-</ecNumber>
    </recommendedName>
</protein>
<feature type="domain" description="Fucosyltransferase N-terminal" evidence="14">
    <location>
        <begin position="72"/>
        <end position="174"/>
    </location>
</feature>
<dbReference type="Pfam" id="PF00852">
    <property type="entry name" value="Glyco_transf_10"/>
    <property type="match status" value="1"/>
</dbReference>
<evidence type="ECO:0000313" key="16">
    <source>
        <dbReference type="Proteomes" id="UP001234178"/>
    </source>
</evidence>
<evidence type="ECO:0000259" key="13">
    <source>
        <dbReference type="Pfam" id="PF00852"/>
    </source>
</evidence>
<dbReference type="Gene3D" id="3.40.50.11660">
    <property type="entry name" value="Glycosyl transferase family 10, C-terminal domain"/>
    <property type="match status" value="1"/>
</dbReference>
<keyword evidence="10 12" id="KW-0472">Membrane</keyword>
<evidence type="ECO:0000256" key="4">
    <source>
        <dbReference type="ARBA" id="ARBA00022676"/>
    </source>
</evidence>
<dbReference type="PROSITE" id="PS51257">
    <property type="entry name" value="PROKAR_LIPOPROTEIN"/>
    <property type="match status" value="1"/>
</dbReference>
<reference evidence="15 16" key="1">
    <citation type="journal article" date="2023" name="Nucleic Acids Res.">
        <title>The hologenome of Daphnia magna reveals possible DNA methylation and microbiome-mediated evolution of the host genome.</title>
        <authorList>
            <person name="Chaturvedi A."/>
            <person name="Li X."/>
            <person name="Dhandapani V."/>
            <person name="Marshall H."/>
            <person name="Kissane S."/>
            <person name="Cuenca-Cambronero M."/>
            <person name="Asole G."/>
            <person name="Calvet F."/>
            <person name="Ruiz-Romero M."/>
            <person name="Marangio P."/>
            <person name="Guigo R."/>
            <person name="Rago D."/>
            <person name="Mirbahai L."/>
            <person name="Eastwood N."/>
            <person name="Colbourne J.K."/>
            <person name="Zhou J."/>
            <person name="Mallon E."/>
            <person name="Orsini L."/>
        </authorList>
    </citation>
    <scope>NUCLEOTIDE SEQUENCE [LARGE SCALE GENOMIC DNA]</scope>
    <source>
        <strain evidence="15">LRV0_1</strain>
    </source>
</reference>
<name>A0ABQ9ZB96_9CRUS</name>
<comment type="subcellular location">
    <subcellularLocation>
        <location evidence="1 12">Golgi apparatus</location>
        <location evidence="1 12">Golgi stack membrane</location>
        <topology evidence="1 12">Single-pass type II membrane protein</topology>
    </subcellularLocation>
</comment>
<evidence type="ECO:0000256" key="2">
    <source>
        <dbReference type="ARBA" id="ARBA00004922"/>
    </source>
</evidence>
<feature type="domain" description="Fucosyltransferase C-terminal" evidence="13">
    <location>
        <begin position="219"/>
        <end position="388"/>
    </location>
</feature>
<evidence type="ECO:0000256" key="8">
    <source>
        <dbReference type="ARBA" id="ARBA00022989"/>
    </source>
</evidence>
<evidence type="ECO:0000256" key="12">
    <source>
        <dbReference type="RuleBase" id="RU003832"/>
    </source>
</evidence>
<evidence type="ECO:0000256" key="5">
    <source>
        <dbReference type="ARBA" id="ARBA00022679"/>
    </source>
</evidence>
<dbReference type="Pfam" id="PF17039">
    <property type="entry name" value="Glyco_tran_10_N"/>
    <property type="match status" value="1"/>
</dbReference>
<keyword evidence="9 12" id="KW-0333">Golgi apparatus</keyword>
<proteinExistence type="inferred from homology"/>
<evidence type="ECO:0000256" key="10">
    <source>
        <dbReference type="ARBA" id="ARBA00023136"/>
    </source>
</evidence>
<comment type="similarity">
    <text evidence="3 12">Belongs to the glycosyltransferase 10 family.</text>
</comment>
<accession>A0ABQ9ZB96</accession>
<dbReference type="InterPro" id="IPR055270">
    <property type="entry name" value="Glyco_tran_10_C"/>
</dbReference>
<evidence type="ECO:0000256" key="3">
    <source>
        <dbReference type="ARBA" id="ARBA00008919"/>
    </source>
</evidence>
<keyword evidence="4 12" id="KW-0328">Glycosyltransferase</keyword>
<dbReference type="InterPro" id="IPR031481">
    <property type="entry name" value="Glyco_tran_10_N"/>
</dbReference>
<comment type="pathway">
    <text evidence="2">Protein modification; protein glycosylation.</text>
</comment>
<keyword evidence="8 12" id="KW-1133">Transmembrane helix</keyword>
<evidence type="ECO:0000256" key="6">
    <source>
        <dbReference type="ARBA" id="ARBA00022692"/>
    </source>
</evidence>
<feature type="transmembrane region" description="Helical" evidence="12">
    <location>
        <begin position="7"/>
        <end position="27"/>
    </location>
</feature>
<keyword evidence="16" id="KW-1185">Reference proteome</keyword>
<dbReference type="PANTHER" id="PTHR48438:SF1">
    <property type="entry name" value="ALPHA-(1,3)-FUCOSYLTRANSFERASE C-RELATED"/>
    <property type="match status" value="1"/>
</dbReference>
<evidence type="ECO:0000313" key="15">
    <source>
        <dbReference type="EMBL" id="KAK4010177.1"/>
    </source>
</evidence>
<dbReference type="EMBL" id="JAOYFB010000003">
    <property type="protein sequence ID" value="KAK4010177.1"/>
    <property type="molecule type" value="Genomic_DNA"/>
</dbReference>
<organism evidence="15 16">
    <name type="scientific">Daphnia magna</name>
    <dbReference type="NCBI Taxonomy" id="35525"/>
    <lineage>
        <taxon>Eukaryota</taxon>
        <taxon>Metazoa</taxon>
        <taxon>Ecdysozoa</taxon>
        <taxon>Arthropoda</taxon>
        <taxon>Crustacea</taxon>
        <taxon>Branchiopoda</taxon>
        <taxon>Diplostraca</taxon>
        <taxon>Cladocera</taxon>
        <taxon>Anomopoda</taxon>
        <taxon>Daphniidae</taxon>
        <taxon>Daphnia</taxon>
    </lineage>
</organism>
<dbReference type="InterPro" id="IPR001503">
    <property type="entry name" value="Glyco_trans_10"/>
</dbReference>
<evidence type="ECO:0000256" key="9">
    <source>
        <dbReference type="ARBA" id="ARBA00023034"/>
    </source>
</evidence>
<dbReference type="EC" id="2.4.1.-" evidence="12"/>
<dbReference type="Proteomes" id="UP001234178">
    <property type="component" value="Unassembled WGS sequence"/>
</dbReference>
<evidence type="ECO:0000256" key="7">
    <source>
        <dbReference type="ARBA" id="ARBA00022968"/>
    </source>
</evidence>
<evidence type="ECO:0000256" key="1">
    <source>
        <dbReference type="ARBA" id="ARBA00004447"/>
    </source>
</evidence>
<evidence type="ECO:0000256" key="11">
    <source>
        <dbReference type="ARBA" id="ARBA00023180"/>
    </source>
</evidence>
<comment type="caution">
    <text evidence="15">The sequence shown here is derived from an EMBL/GenBank/DDBJ whole genome shotgun (WGS) entry which is preliminary data.</text>
</comment>
<keyword evidence="6 12" id="KW-0812">Transmembrane</keyword>
<keyword evidence="5 12" id="KW-0808">Transferase</keyword>